<dbReference type="AlphaFoldDB" id="A0A150T4Y8"/>
<feature type="compositionally biased region" description="Polar residues" evidence="1">
    <location>
        <begin position="100"/>
        <end position="113"/>
    </location>
</feature>
<dbReference type="EMBL" id="JEMC01001679">
    <property type="protein sequence ID" value="KYF95096.1"/>
    <property type="molecule type" value="Genomic_DNA"/>
</dbReference>
<feature type="region of interest" description="Disordered" evidence="1">
    <location>
        <begin position="17"/>
        <end position="65"/>
    </location>
</feature>
<proteinExistence type="predicted"/>
<reference evidence="2 3" key="1">
    <citation type="submission" date="2014-02" db="EMBL/GenBank/DDBJ databases">
        <title>The small core and large imbalanced accessory genome model reveals a collaborative survival strategy of Sorangium cellulosum strains in nature.</title>
        <authorList>
            <person name="Han K."/>
            <person name="Peng R."/>
            <person name="Blom J."/>
            <person name="Li Y.-Z."/>
        </authorList>
    </citation>
    <scope>NUCLEOTIDE SEQUENCE [LARGE SCALE GENOMIC DNA]</scope>
    <source>
        <strain evidence="2 3">So0149</strain>
    </source>
</reference>
<gene>
    <name evidence="2" type="ORF">BE18_12980</name>
</gene>
<organism evidence="2 3">
    <name type="scientific">Sorangium cellulosum</name>
    <name type="common">Polyangium cellulosum</name>
    <dbReference type="NCBI Taxonomy" id="56"/>
    <lineage>
        <taxon>Bacteria</taxon>
        <taxon>Pseudomonadati</taxon>
        <taxon>Myxococcota</taxon>
        <taxon>Polyangia</taxon>
        <taxon>Polyangiales</taxon>
        <taxon>Polyangiaceae</taxon>
        <taxon>Sorangium</taxon>
    </lineage>
</organism>
<protein>
    <submittedName>
        <fullName evidence="2">Uncharacterized protein</fullName>
    </submittedName>
</protein>
<evidence type="ECO:0000313" key="3">
    <source>
        <dbReference type="Proteomes" id="UP000075515"/>
    </source>
</evidence>
<dbReference type="Proteomes" id="UP000075515">
    <property type="component" value="Unassembled WGS sequence"/>
</dbReference>
<accession>A0A150T4Y8</accession>
<feature type="compositionally biased region" description="Low complexity" evidence="1">
    <location>
        <begin position="49"/>
        <end position="59"/>
    </location>
</feature>
<evidence type="ECO:0000256" key="1">
    <source>
        <dbReference type="SAM" id="MobiDB-lite"/>
    </source>
</evidence>
<evidence type="ECO:0000313" key="2">
    <source>
        <dbReference type="EMBL" id="KYF95096.1"/>
    </source>
</evidence>
<name>A0A150T4Y8_SORCE</name>
<comment type="caution">
    <text evidence="2">The sequence shown here is derived from an EMBL/GenBank/DDBJ whole genome shotgun (WGS) entry which is preliminary data.</text>
</comment>
<feature type="region of interest" description="Disordered" evidence="1">
    <location>
        <begin position="91"/>
        <end position="113"/>
    </location>
</feature>
<sequence>MRSETCACAAAWMLAGTASDASSSDARTKSPRRTANHACRSGDSDRASSSRSGASAPASVWPEAVSTTRCSPVMSFSALSVRRSAIHQAAVPPAPFNGASIPSGSWSESRYLS</sequence>